<protein>
    <recommendedName>
        <fullName evidence="2">DUF11 domain-containing protein</fullName>
    </recommendedName>
</protein>
<gene>
    <name evidence="3" type="ORF">DI603_09250</name>
</gene>
<organism evidence="3 4">
    <name type="scientific">Roseateles depolymerans</name>
    <dbReference type="NCBI Taxonomy" id="76731"/>
    <lineage>
        <taxon>Bacteria</taxon>
        <taxon>Pseudomonadati</taxon>
        <taxon>Pseudomonadota</taxon>
        <taxon>Betaproteobacteria</taxon>
        <taxon>Burkholderiales</taxon>
        <taxon>Sphaerotilaceae</taxon>
        <taxon>Roseateles</taxon>
    </lineage>
</organism>
<dbReference type="Proteomes" id="UP000249633">
    <property type="component" value="Unassembled WGS sequence"/>
</dbReference>
<dbReference type="EMBL" id="QFOD01000007">
    <property type="protein sequence ID" value="PZP32860.1"/>
    <property type="molecule type" value="Genomic_DNA"/>
</dbReference>
<evidence type="ECO:0000313" key="4">
    <source>
        <dbReference type="Proteomes" id="UP000249633"/>
    </source>
</evidence>
<dbReference type="AlphaFoldDB" id="A0A2W5DW85"/>
<dbReference type="InterPro" id="IPR001434">
    <property type="entry name" value="OmcB-like_DUF11"/>
</dbReference>
<proteinExistence type="predicted"/>
<name>A0A2W5DW85_9BURK</name>
<evidence type="ECO:0000259" key="2">
    <source>
        <dbReference type="Pfam" id="PF01345"/>
    </source>
</evidence>
<feature type="domain" description="DUF11" evidence="2">
    <location>
        <begin position="144"/>
        <end position="256"/>
    </location>
</feature>
<comment type="caution">
    <text evidence="3">The sequence shown here is derived from an EMBL/GenBank/DDBJ whole genome shotgun (WGS) entry which is preliminary data.</text>
</comment>
<evidence type="ECO:0000313" key="3">
    <source>
        <dbReference type="EMBL" id="PZP32860.1"/>
    </source>
</evidence>
<dbReference type="Pfam" id="PF01345">
    <property type="entry name" value="DUF11"/>
    <property type="match status" value="1"/>
</dbReference>
<evidence type="ECO:0000256" key="1">
    <source>
        <dbReference type="SAM" id="MobiDB-lite"/>
    </source>
</evidence>
<reference evidence="3 4" key="1">
    <citation type="submission" date="2017-08" db="EMBL/GenBank/DDBJ databases">
        <title>Infants hospitalized years apart are colonized by the same room-sourced microbial strains.</title>
        <authorList>
            <person name="Brooks B."/>
            <person name="Olm M.R."/>
            <person name="Firek B.A."/>
            <person name="Baker R."/>
            <person name="Thomas B.C."/>
            <person name="Morowitz M.J."/>
            <person name="Banfield J.F."/>
        </authorList>
    </citation>
    <scope>NUCLEOTIDE SEQUENCE [LARGE SCALE GENOMIC DNA]</scope>
    <source>
        <strain evidence="3">S2_012_000_R2_81</strain>
    </source>
</reference>
<sequence>MMALALSACGGGGGQTDTPAPAPAPQLRISAAAGDSGRAPSGVVHLHRIELRNTGNATARAVTVSASPDARALQLPLGCESPGCTPRSDGGVDIAEIPAGGAVVLRQQLRVKPGFRGLVRNDWQASSSSASTAWQQELTAYAADLAVTVDVAASAGTTTTYAVTLANQGPDEAADIRWDLLTLPDQAWRIAGCTASTGANCPATTGEWMKLDRLPANGSVLLQVQVDETATAGSSVRGLGSRVDAAGDSNAANNQAITGQSGVSRFAMSDLEGRHYQLSYHPGSPLRATAPGVDERRPFFVDIFGAGYIGEPGSTSPPWSLGTFDVMTGPVMVLGLDITGTRKPYLAARRPVTELSELEGFSFNLLGSRADASGRAVDAYAGTARFKDGVLELCQTPTPVAQCPSAQLQRFEAAMVGDEIELVSSQRALRIRAARGYGGPILMASTRDAASGGSEFWLALPEVAIAWFSAFGDLYETTFESASGASLPAFTQIDLAPGGLPQLSPRSSTYNRVLGFAEQGGKIGLCGLTAQPTATAQPGLFAGDLRGDWLTYENGAFVKERLCFEGPVHYARSNEMAVLLGARGGSLMGRWMFAGR</sequence>
<accession>A0A2W5DW85</accession>
<feature type="region of interest" description="Disordered" evidence="1">
    <location>
        <begin position="6"/>
        <end position="25"/>
    </location>
</feature>